<evidence type="ECO:0000256" key="1">
    <source>
        <dbReference type="SAM" id="Phobius"/>
    </source>
</evidence>
<reference evidence="3" key="1">
    <citation type="submission" date="2017-07" db="EMBL/GenBank/DDBJ databases">
        <title>Draft genome sequence of Effusibacillus lacus strain skLN1.</title>
        <authorList>
            <person name="Watanabe M."/>
            <person name="Kojima H."/>
            <person name="Fukui M."/>
        </authorList>
    </citation>
    <scope>NUCLEOTIDE SEQUENCE [LARGE SCALE GENOMIC DNA]</scope>
    <source>
        <strain evidence="3">skLN1</strain>
    </source>
</reference>
<comment type="caution">
    <text evidence="2">The sequence shown here is derived from an EMBL/GenBank/DDBJ whole genome shotgun (WGS) entry which is preliminary data.</text>
</comment>
<feature type="transmembrane region" description="Helical" evidence="1">
    <location>
        <begin position="58"/>
        <end position="75"/>
    </location>
</feature>
<keyword evidence="1" id="KW-0472">Membrane</keyword>
<keyword evidence="1" id="KW-0812">Transmembrane</keyword>
<evidence type="ECO:0000313" key="2">
    <source>
        <dbReference type="EMBL" id="GAX89703.1"/>
    </source>
</evidence>
<protein>
    <submittedName>
        <fullName evidence="2">Uncharacterized protein</fullName>
    </submittedName>
</protein>
<dbReference type="OrthoDB" id="9980443at2"/>
<proteinExistence type="predicted"/>
<gene>
    <name evidence="2" type="ORF">EFBL_1327</name>
</gene>
<dbReference type="Pfam" id="PF24124">
    <property type="entry name" value="YphA"/>
    <property type="match status" value="1"/>
</dbReference>
<feature type="transmembrane region" description="Helical" evidence="1">
    <location>
        <begin position="6"/>
        <end position="28"/>
    </location>
</feature>
<keyword evidence="1" id="KW-1133">Transmembrane helix</keyword>
<feature type="transmembrane region" description="Helical" evidence="1">
    <location>
        <begin position="82"/>
        <end position="103"/>
    </location>
</feature>
<evidence type="ECO:0000313" key="3">
    <source>
        <dbReference type="Proteomes" id="UP000217785"/>
    </source>
</evidence>
<accession>A0A292YLQ4</accession>
<dbReference type="RefSeq" id="WP_096181400.1">
    <property type="nucleotide sequence ID" value="NZ_BDUF01000029.1"/>
</dbReference>
<name>A0A292YLQ4_9BACL</name>
<dbReference type="InterPro" id="IPR014617">
    <property type="entry name" value="YphA_Bacsu"/>
</dbReference>
<feature type="transmembrane region" description="Helical" evidence="1">
    <location>
        <begin position="136"/>
        <end position="153"/>
    </location>
</feature>
<sequence>MNPGVYSFMILTVIGILFLTGWGTRFVLGTRLRNLHWAGLLFGVAIAAFFDLRIAKFLINSGTLIIFALMALYVISFKRPGYMLQFLLAVVTSAACSFTMMLLVPHDPAFYLLESQYLYPAVAVLASYLISREPLFCLNASVTGILLAGIFHDNRLAVHDSVLRIGGPELMDLTATVLMMSMAADGFVFLWGMVLARLSRRQPGKLEGDPT</sequence>
<feature type="transmembrane region" description="Helical" evidence="1">
    <location>
        <begin position="173"/>
        <end position="196"/>
    </location>
</feature>
<keyword evidence="3" id="KW-1185">Reference proteome</keyword>
<feature type="transmembrane region" description="Helical" evidence="1">
    <location>
        <begin position="109"/>
        <end position="129"/>
    </location>
</feature>
<dbReference type="AlphaFoldDB" id="A0A292YLQ4"/>
<dbReference type="EMBL" id="BDUF01000029">
    <property type="protein sequence ID" value="GAX89703.1"/>
    <property type="molecule type" value="Genomic_DNA"/>
</dbReference>
<dbReference type="Proteomes" id="UP000217785">
    <property type="component" value="Unassembled WGS sequence"/>
</dbReference>
<organism evidence="2 3">
    <name type="scientific">Effusibacillus lacus</name>
    <dbReference type="NCBI Taxonomy" id="1348429"/>
    <lineage>
        <taxon>Bacteria</taxon>
        <taxon>Bacillati</taxon>
        <taxon>Bacillota</taxon>
        <taxon>Bacilli</taxon>
        <taxon>Bacillales</taxon>
        <taxon>Alicyclobacillaceae</taxon>
        <taxon>Effusibacillus</taxon>
    </lineage>
</organism>
<feature type="transmembrane region" description="Helical" evidence="1">
    <location>
        <begin position="35"/>
        <end position="52"/>
    </location>
</feature>